<feature type="binding site" evidence="9">
    <location>
        <position position="84"/>
    </location>
    <ligand>
        <name>FAD</name>
        <dbReference type="ChEBI" id="CHEBI:57692"/>
    </ligand>
</feature>
<dbReference type="InterPro" id="IPR036188">
    <property type="entry name" value="FAD/NAD-bd_sf"/>
</dbReference>
<evidence type="ECO:0000313" key="12">
    <source>
        <dbReference type="EMBL" id="NMH94691.1"/>
    </source>
</evidence>
<sequence>MTPLQPRVAVIGAGPSGLYAAASLLASGYDDAGISVDVLDRLPAPYGLVRYGVAPDHVKMKSVIRVLQKPFDPAEVHFLGNVPVARDGAGSPGVPLEVLREHYTAVVHATGSSVDRDLGIPGEELAGSLGSGAFVSWYCGHPDFTELDPPLDHPGVAVVGAGNVALDVARVLAKSHAEMAATDVPDRVLDALTHSRVLDVHVLIRRGPQHVRFTPAELRQIGELANAEVVVHDDGLLASGVEDPHGDRRQRQNLEMLTGWAAGGGSEGGTKPRRIHLRFLRSPVRLLGENGRVSGVVVERNRIDADGRVAGTGEEEILDVGLVVRAIGYSAEPVPGLPFDERSGTVPNVGGRVVRDGVPVPGAYVTGWIKRGPTGVIGTNKADAAETVAALLEDLPGLPAPAHPDRESLLEALAEHGVRPVDWSDWLRLDAEEMRLGSARGADRVKVAELAAMLAACRAEAPVR</sequence>
<comment type="caution">
    <text evidence="12">The sequence shown here is derived from an EMBL/GenBank/DDBJ whole genome shotgun (WGS) entry which is preliminary data.</text>
</comment>
<dbReference type="Gene3D" id="3.40.50.720">
    <property type="entry name" value="NAD(P)-binding Rossmann-like Domain"/>
    <property type="match status" value="1"/>
</dbReference>
<dbReference type="Proteomes" id="UP000586918">
    <property type="component" value="Unassembled WGS sequence"/>
</dbReference>
<dbReference type="AlphaFoldDB" id="A0A848DQM4"/>
<evidence type="ECO:0000256" key="6">
    <source>
        <dbReference type="ARBA" id="ARBA00022857"/>
    </source>
</evidence>
<evidence type="ECO:0000259" key="11">
    <source>
        <dbReference type="Pfam" id="PF07992"/>
    </source>
</evidence>
<dbReference type="EMBL" id="JAAXKZ010000126">
    <property type="protein sequence ID" value="NMH94691.1"/>
    <property type="molecule type" value="Genomic_DNA"/>
</dbReference>
<dbReference type="InterPro" id="IPR055275">
    <property type="entry name" value="Ferredox_Rdtase"/>
</dbReference>
<evidence type="ECO:0000256" key="4">
    <source>
        <dbReference type="ARBA" id="ARBA00022630"/>
    </source>
</evidence>
<dbReference type="RefSeq" id="WP_169415371.1">
    <property type="nucleotide sequence ID" value="NZ_JAAXKZ010000126.1"/>
</dbReference>
<dbReference type="GO" id="GO:0004324">
    <property type="term" value="F:ferredoxin-NADP+ reductase activity"/>
    <property type="evidence" value="ECO:0007669"/>
    <property type="project" value="UniProtKB-EC"/>
</dbReference>
<dbReference type="EC" id="1.18.1.2" evidence="3"/>
<gene>
    <name evidence="12" type="ORF">HF519_24585</name>
</gene>
<protein>
    <recommendedName>
        <fullName evidence="3">ferredoxin--NADP(+) reductase</fullName>
        <ecNumber evidence="3">1.18.1.2</ecNumber>
    </recommendedName>
</protein>
<reference evidence="12 13" key="1">
    <citation type="submission" date="2020-04" db="EMBL/GenBank/DDBJ databases">
        <authorList>
            <person name="Klaysubun C."/>
            <person name="Duangmal K."/>
            <person name="Lipun K."/>
        </authorList>
    </citation>
    <scope>NUCLEOTIDE SEQUENCE [LARGE SCALE GENOMIC DNA]</scope>
    <source>
        <strain evidence="12 13">DSM 45300</strain>
    </source>
</reference>
<evidence type="ECO:0000256" key="7">
    <source>
        <dbReference type="ARBA" id="ARBA00023002"/>
    </source>
</evidence>
<dbReference type="PANTHER" id="PTHR48467:SF1">
    <property type="entry name" value="GLUTAMATE SYNTHASE 1 [NADH], CHLOROPLASTIC-LIKE"/>
    <property type="match status" value="1"/>
</dbReference>
<proteinExistence type="inferred from homology"/>
<dbReference type="PRINTS" id="PR00419">
    <property type="entry name" value="ADXRDTASE"/>
</dbReference>
<comment type="similarity">
    <text evidence="2">Belongs to the ferredoxin--NADP reductase type 1 family.</text>
</comment>
<feature type="binding site" evidence="10">
    <location>
        <position position="375"/>
    </location>
    <ligand>
        <name>NADP(+)</name>
        <dbReference type="ChEBI" id="CHEBI:58349"/>
    </ligand>
</feature>
<keyword evidence="13" id="KW-1185">Reference proteome</keyword>
<accession>A0A848DQM4</accession>
<feature type="binding site" evidence="10">
    <location>
        <position position="217"/>
    </location>
    <ligand>
        <name>NADP(+)</name>
        <dbReference type="ChEBI" id="CHEBI:58349"/>
    </ligand>
</feature>
<evidence type="ECO:0000256" key="10">
    <source>
        <dbReference type="PIRSR" id="PIRSR000362-2"/>
    </source>
</evidence>
<evidence type="ECO:0000256" key="3">
    <source>
        <dbReference type="ARBA" id="ARBA00013223"/>
    </source>
</evidence>
<feature type="binding site" evidence="10">
    <location>
        <begin position="205"/>
        <end position="206"/>
    </location>
    <ligand>
        <name>NADP(+)</name>
        <dbReference type="ChEBI" id="CHEBI:58349"/>
    </ligand>
</feature>
<keyword evidence="7" id="KW-0560">Oxidoreductase</keyword>
<evidence type="ECO:0000256" key="2">
    <source>
        <dbReference type="ARBA" id="ARBA00008312"/>
    </source>
</evidence>
<keyword evidence="6 10" id="KW-0521">NADP</keyword>
<comment type="cofactor">
    <cofactor evidence="1 9">
        <name>FAD</name>
        <dbReference type="ChEBI" id="CHEBI:57692"/>
    </cofactor>
</comment>
<dbReference type="Pfam" id="PF07992">
    <property type="entry name" value="Pyr_redox_2"/>
    <property type="match status" value="1"/>
</dbReference>
<evidence type="ECO:0000256" key="8">
    <source>
        <dbReference type="ARBA" id="ARBA00047776"/>
    </source>
</evidence>
<dbReference type="PANTHER" id="PTHR48467">
    <property type="entry name" value="GLUTAMATE SYNTHASE 1 [NADH], CHLOROPLASTIC-LIKE"/>
    <property type="match status" value="1"/>
</dbReference>
<keyword evidence="5 9" id="KW-0274">FAD</keyword>
<evidence type="ECO:0000256" key="9">
    <source>
        <dbReference type="PIRSR" id="PIRSR000362-1"/>
    </source>
</evidence>
<organism evidence="12 13">
    <name type="scientific">Pseudonocardia bannensis</name>
    <dbReference type="NCBI Taxonomy" id="630973"/>
    <lineage>
        <taxon>Bacteria</taxon>
        <taxon>Bacillati</taxon>
        <taxon>Actinomycetota</taxon>
        <taxon>Actinomycetes</taxon>
        <taxon>Pseudonocardiales</taxon>
        <taxon>Pseudonocardiaceae</taxon>
        <taxon>Pseudonocardia</taxon>
    </lineage>
</organism>
<feature type="binding site" evidence="9">
    <location>
        <begin position="375"/>
        <end position="377"/>
    </location>
    <ligand>
        <name>FAD</name>
        <dbReference type="ChEBI" id="CHEBI:57692"/>
    </ligand>
</feature>
<dbReference type="Gene3D" id="3.50.50.60">
    <property type="entry name" value="FAD/NAD(P)-binding domain"/>
    <property type="match status" value="1"/>
</dbReference>
<evidence type="ECO:0000256" key="1">
    <source>
        <dbReference type="ARBA" id="ARBA00001974"/>
    </source>
</evidence>
<comment type="catalytic activity">
    <reaction evidence="8">
        <text>2 reduced [2Fe-2S]-[ferredoxin] + NADP(+) + H(+) = 2 oxidized [2Fe-2S]-[ferredoxin] + NADPH</text>
        <dbReference type="Rhea" id="RHEA:20125"/>
        <dbReference type="Rhea" id="RHEA-COMP:10000"/>
        <dbReference type="Rhea" id="RHEA-COMP:10001"/>
        <dbReference type="ChEBI" id="CHEBI:15378"/>
        <dbReference type="ChEBI" id="CHEBI:33737"/>
        <dbReference type="ChEBI" id="CHEBI:33738"/>
        <dbReference type="ChEBI" id="CHEBI:57783"/>
        <dbReference type="ChEBI" id="CHEBI:58349"/>
        <dbReference type="EC" id="1.18.1.2"/>
    </reaction>
</comment>
<dbReference type="PIRSF" id="PIRSF000362">
    <property type="entry name" value="FNR"/>
    <property type="match status" value="1"/>
</dbReference>
<dbReference type="SUPFAM" id="SSF51971">
    <property type="entry name" value="Nucleotide-binding domain"/>
    <property type="match status" value="2"/>
</dbReference>
<evidence type="ECO:0000256" key="5">
    <source>
        <dbReference type="ARBA" id="ARBA00022827"/>
    </source>
</evidence>
<feature type="domain" description="FAD/NAD(P)-binding" evidence="11">
    <location>
        <begin position="7"/>
        <end position="191"/>
    </location>
</feature>
<feature type="binding site" evidence="9">
    <location>
        <position position="368"/>
    </location>
    <ligand>
        <name>FAD</name>
        <dbReference type="ChEBI" id="CHEBI:57692"/>
    </ligand>
</feature>
<dbReference type="InterPro" id="IPR021163">
    <property type="entry name" value="Ferredox_Rdtase_adrenod"/>
</dbReference>
<dbReference type="InterPro" id="IPR023753">
    <property type="entry name" value="FAD/NAD-binding_dom"/>
</dbReference>
<evidence type="ECO:0000313" key="13">
    <source>
        <dbReference type="Proteomes" id="UP000586918"/>
    </source>
</evidence>
<feature type="binding site" evidence="9">
    <location>
        <position position="16"/>
    </location>
    <ligand>
        <name>FAD</name>
        <dbReference type="ChEBI" id="CHEBI:57692"/>
    </ligand>
</feature>
<keyword evidence="4" id="KW-0285">Flavoprotein</keyword>
<feature type="binding site" evidence="9">
    <location>
        <position position="48"/>
    </location>
    <ligand>
        <name>FAD</name>
        <dbReference type="ChEBI" id="CHEBI:57692"/>
    </ligand>
</feature>
<name>A0A848DQM4_9PSEU</name>